<reference evidence="2 3" key="1">
    <citation type="journal article" date="2022" name="Gigascience">
        <title>A chromosome-level genome assembly and annotation of the desert horned lizard, Phrynosoma platyrhinos, provides insight into chromosomal rearrangements among reptiles.</title>
        <authorList>
            <person name="Koochekian N."/>
            <person name="Ascanio A."/>
            <person name="Farleigh K."/>
            <person name="Card D.C."/>
            <person name="Schield D.R."/>
            <person name="Castoe T.A."/>
            <person name="Jezkova T."/>
        </authorList>
    </citation>
    <scope>NUCLEOTIDE SEQUENCE [LARGE SCALE GENOMIC DNA]</scope>
    <source>
        <strain evidence="2">NK-2021</strain>
    </source>
</reference>
<keyword evidence="3" id="KW-1185">Reference proteome</keyword>
<feature type="domain" description="Alpha-carbonic anhydrase" evidence="1">
    <location>
        <begin position="1"/>
        <end position="76"/>
    </location>
</feature>
<comment type="caution">
    <text evidence="2">The sequence shown here is derived from an EMBL/GenBank/DDBJ whole genome shotgun (WGS) entry which is preliminary data.</text>
</comment>
<dbReference type="SUPFAM" id="SSF51069">
    <property type="entry name" value="Carbonic anhydrase"/>
    <property type="match status" value="1"/>
</dbReference>
<name>A0ABQ7SK53_PHRPL</name>
<dbReference type="InterPro" id="IPR001148">
    <property type="entry name" value="CA_dom"/>
</dbReference>
<sequence>LHLVHWNSTMYHNIDEAIGKKNGIAIIALFVQIEEFRRLRTHAKGAELLEGCDGILGDNFRPTQPLSDRIIRAAFQ</sequence>
<feature type="non-terminal residue" evidence="2">
    <location>
        <position position="1"/>
    </location>
</feature>
<protein>
    <recommendedName>
        <fullName evidence="1">Alpha-carbonic anhydrase domain-containing protein</fullName>
    </recommendedName>
</protein>
<evidence type="ECO:0000313" key="3">
    <source>
        <dbReference type="Proteomes" id="UP000826234"/>
    </source>
</evidence>
<evidence type="ECO:0000259" key="1">
    <source>
        <dbReference type="PROSITE" id="PS51144"/>
    </source>
</evidence>
<evidence type="ECO:0000313" key="2">
    <source>
        <dbReference type="EMBL" id="KAH0617684.1"/>
    </source>
</evidence>
<dbReference type="InterPro" id="IPR036398">
    <property type="entry name" value="CA_dom_sf"/>
</dbReference>
<proteinExistence type="predicted"/>
<organism evidence="2 3">
    <name type="scientific">Phrynosoma platyrhinos</name>
    <name type="common">Desert horned lizard</name>
    <dbReference type="NCBI Taxonomy" id="52577"/>
    <lineage>
        <taxon>Eukaryota</taxon>
        <taxon>Metazoa</taxon>
        <taxon>Chordata</taxon>
        <taxon>Craniata</taxon>
        <taxon>Vertebrata</taxon>
        <taxon>Euteleostomi</taxon>
        <taxon>Lepidosauria</taxon>
        <taxon>Squamata</taxon>
        <taxon>Bifurcata</taxon>
        <taxon>Unidentata</taxon>
        <taxon>Episquamata</taxon>
        <taxon>Toxicofera</taxon>
        <taxon>Iguania</taxon>
        <taxon>Phrynosomatidae</taxon>
        <taxon>Phrynosomatinae</taxon>
        <taxon>Phrynosoma</taxon>
    </lineage>
</organism>
<dbReference type="PROSITE" id="PS51144">
    <property type="entry name" value="ALPHA_CA_2"/>
    <property type="match status" value="1"/>
</dbReference>
<gene>
    <name evidence="2" type="ORF">JD844_016173</name>
</gene>
<dbReference type="Gene3D" id="3.10.200.10">
    <property type="entry name" value="Alpha carbonic anhydrase"/>
    <property type="match status" value="2"/>
</dbReference>
<accession>A0ABQ7SK53</accession>
<dbReference type="EMBL" id="JAIPUX010005289">
    <property type="protein sequence ID" value="KAH0617684.1"/>
    <property type="molecule type" value="Genomic_DNA"/>
</dbReference>
<dbReference type="Proteomes" id="UP000826234">
    <property type="component" value="Unassembled WGS sequence"/>
</dbReference>
<dbReference type="Pfam" id="PF00194">
    <property type="entry name" value="Carb_anhydrase"/>
    <property type="match status" value="1"/>
</dbReference>